<protein>
    <submittedName>
        <fullName evidence="2">Uncharacterized protein</fullName>
    </submittedName>
</protein>
<evidence type="ECO:0000256" key="1">
    <source>
        <dbReference type="SAM" id="MobiDB-lite"/>
    </source>
</evidence>
<feature type="compositionally biased region" description="Polar residues" evidence="1">
    <location>
        <begin position="84"/>
        <end position="94"/>
    </location>
</feature>
<accession>A0ABQ9H538</accession>
<organism evidence="2 3">
    <name type="scientific">Dryococelus australis</name>
    <dbReference type="NCBI Taxonomy" id="614101"/>
    <lineage>
        <taxon>Eukaryota</taxon>
        <taxon>Metazoa</taxon>
        <taxon>Ecdysozoa</taxon>
        <taxon>Arthropoda</taxon>
        <taxon>Hexapoda</taxon>
        <taxon>Insecta</taxon>
        <taxon>Pterygota</taxon>
        <taxon>Neoptera</taxon>
        <taxon>Polyneoptera</taxon>
        <taxon>Phasmatodea</taxon>
        <taxon>Verophasmatodea</taxon>
        <taxon>Anareolatae</taxon>
        <taxon>Phasmatidae</taxon>
        <taxon>Eurycanthinae</taxon>
        <taxon>Dryococelus</taxon>
    </lineage>
</organism>
<dbReference type="Proteomes" id="UP001159363">
    <property type="component" value="Chromosome 6"/>
</dbReference>
<evidence type="ECO:0000313" key="3">
    <source>
        <dbReference type="Proteomes" id="UP001159363"/>
    </source>
</evidence>
<evidence type="ECO:0000313" key="2">
    <source>
        <dbReference type="EMBL" id="KAJ8879404.1"/>
    </source>
</evidence>
<keyword evidence="3" id="KW-1185">Reference proteome</keyword>
<gene>
    <name evidence="2" type="ORF">PR048_020012</name>
</gene>
<name>A0ABQ9H538_9NEOP</name>
<comment type="caution">
    <text evidence="2">The sequence shown here is derived from an EMBL/GenBank/DDBJ whole genome shotgun (WGS) entry which is preliminary data.</text>
</comment>
<proteinExistence type="predicted"/>
<feature type="region of interest" description="Disordered" evidence="1">
    <location>
        <begin position="73"/>
        <end position="94"/>
    </location>
</feature>
<sequence length="195" mass="21780">MQLQYKPQGNTYCVLQKKINKWKKTGSAGGTESKLIDVDNVVLDIGRESPAVVGLNCSESWQDESAFDQSRQVIGNDDSPASHLGNSTRPASSCATDMYKQKSSRSDQMSHAANNQDDERLLRSKKLKLQVELLEKGSYLKSLQILKLERELGIPASHFTKDFPVESQTIYLLYEGCVNENGVVNEQIIQNNVNQ</sequence>
<dbReference type="EMBL" id="JARBHB010000007">
    <property type="protein sequence ID" value="KAJ8879404.1"/>
    <property type="molecule type" value="Genomic_DNA"/>
</dbReference>
<reference evidence="2 3" key="1">
    <citation type="submission" date="2023-02" db="EMBL/GenBank/DDBJ databases">
        <title>LHISI_Scaffold_Assembly.</title>
        <authorList>
            <person name="Stuart O.P."/>
            <person name="Cleave R."/>
            <person name="Magrath M.J.L."/>
            <person name="Mikheyev A.S."/>
        </authorList>
    </citation>
    <scope>NUCLEOTIDE SEQUENCE [LARGE SCALE GENOMIC DNA]</scope>
    <source>
        <strain evidence="2">Daus_M_001</strain>
        <tissue evidence="2">Leg muscle</tissue>
    </source>
</reference>